<feature type="binding site" evidence="8">
    <location>
        <position position="265"/>
    </location>
    <ligand>
        <name>Zn(2+)</name>
        <dbReference type="ChEBI" id="CHEBI:29105"/>
    </ligand>
</feature>
<accession>A0ABR1CI36</accession>
<dbReference type="Gene3D" id="3.30.1600.10">
    <property type="entry name" value="SIR2/SIRT2 'Small Domain"/>
    <property type="match status" value="1"/>
</dbReference>
<evidence type="ECO:0000256" key="5">
    <source>
        <dbReference type="ARBA" id="ARBA00023027"/>
    </source>
</evidence>
<dbReference type="PROSITE" id="PS50305">
    <property type="entry name" value="SIRTUIN"/>
    <property type="match status" value="1"/>
</dbReference>
<feature type="binding site" evidence="8">
    <location>
        <position position="239"/>
    </location>
    <ligand>
        <name>Zn(2+)</name>
        <dbReference type="ChEBI" id="CHEBI:29105"/>
    </ligand>
</feature>
<gene>
    <name evidence="11" type="primary">Necator_chrII.g8075</name>
    <name evidence="11" type="ORF">RB195_020281</name>
</gene>
<dbReference type="SUPFAM" id="SSF52467">
    <property type="entry name" value="DHS-like NAD/FAD-binding domain"/>
    <property type="match status" value="1"/>
</dbReference>
<dbReference type="InterPro" id="IPR029035">
    <property type="entry name" value="DHS-like_NAD/FAD-binding_dom"/>
</dbReference>
<keyword evidence="2" id="KW-0808">Transferase</keyword>
<evidence type="ECO:0000313" key="12">
    <source>
        <dbReference type="Proteomes" id="UP001303046"/>
    </source>
</evidence>
<evidence type="ECO:0000256" key="9">
    <source>
        <dbReference type="SAM" id="MobiDB-lite"/>
    </source>
</evidence>
<dbReference type="EMBL" id="JAVFWL010000002">
    <property type="protein sequence ID" value="KAK6738084.1"/>
    <property type="molecule type" value="Genomic_DNA"/>
</dbReference>
<evidence type="ECO:0000256" key="2">
    <source>
        <dbReference type="ARBA" id="ARBA00022679"/>
    </source>
</evidence>
<evidence type="ECO:0000259" key="10">
    <source>
        <dbReference type="PROSITE" id="PS50305"/>
    </source>
</evidence>
<feature type="domain" description="Deacetylase sirtuin-type" evidence="10">
    <location>
        <begin position="101"/>
        <end position="380"/>
    </location>
</feature>
<dbReference type="PANTHER" id="PTHR11085:SF6">
    <property type="entry name" value="NAD-DEPENDENT PROTEIN DEACETYLASE SIRTUIN-2"/>
    <property type="match status" value="1"/>
</dbReference>
<comment type="catalytic activity">
    <reaction evidence="7">
        <text>N(6)-tetradecanoyl-L-lysyl-[protein] + NAD(+) + H2O = 2''-O-tetradecanoyl-ADP-D-ribose + nicotinamide + L-lysyl-[protein]</text>
        <dbReference type="Rhea" id="RHEA:70567"/>
        <dbReference type="Rhea" id="RHEA-COMP:9752"/>
        <dbReference type="Rhea" id="RHEA-COMP:15437"/>
        <dbReference type="ChEBI" id="CHEBI:15377"/>
        <dbReference type="ChEBI" id="CHEBI:17154"/>
        <dbReference type="ChEBI" id="CHEBI:29969"/>
        <dbReference type="ChEBI" id="CHEBI:57540"/>
        <dbReference type="ChEBI" id="CHEBI:141129"/>
        <dbReference type="ChEBI" id="CHEBI:189674"/>
    </reaction>
    <physiologicalReaction direction="left-to-right" evidence="7">
        <dbReference type="Rhea" id="RHEA:70568"/>
    </physiologicalReaction>
</comment>
<evidence type="ECO:0000256" key="6">
    <source>
        <dbReference type="ARBA" id="ARBA00048378"/>
    </source>
</evidence>
<dbReference type="PANTHER" id="PTHR11085">
    <property type="entry name" value="NAD-DEPENDENT PROTEIN DEACYLASE SIRTUIN-5, MITOCHONDRIAL-RELATED"/>
    <property type="match status" value="1"/>
</dbReference>
<comment type="catalytic activity">
    <reaction evidence="6">
        <text>N(6)-hexadecanoyl-L-lysyl-[protein] + NAD(+) + H2O = 2''-O-hexadecanoyl-ADP-D-ribose + nicotinamide + L-lysyl-[protein]</text>
        <dbReference type="Rhea" id="RHEA:70563"/>
        <dbReference type="Rhea" id="RHEA-COMP:9752"/>
        <dbReference type="Rhea" id="RHEA-COMP:14175"/>
        <dbReference type="ChEBI" id="CHEBI:15377"/>
        <dbReference type="ChEBI" id="CHEBI:17154"/>
        <dbReference type="ChEBI" id="CHEBI:29969"/>
        <dbReference type="ChEBI" id="CHEBI:57540"/>
        <dbReference type="ChEBI" id="CHEBI:138936"/>
        <dbReference type="ChEBI" id="CHEBI:189673"/>
    </reaction>
    <physiologicalReaction direction="left-to-right" evidence="6">
        <dbReference type="Rhea" id="RHEA:70564"/>
    </physiologicalReaction>
</comment>
<protein>
    <recommendedName>
        <fullName evidence="10">Deacetylase sirtuin-type domain-containing protein</fullName>
    </recommendedName>
</protein>
<dbReference type="Pfam" id="PF02146">
    <property type="entry name" value="SIR2"/>
    <property type="match status" value="1"/>
</dbReference>
<keyword evidence="4 8" id="KW-0862">Zinc</keyword>
<dbReference type="InterPro" id="IPR050134">
    <property type="entry name" value="NAD-dep_sirtuin_deacylases"/>
</dbReference>
<feature type="active site" description="Proton acceptor" evidence="8">
    <location>
        <position position="231"/>
    </location>
</feature>
<dbReference type="InterPro" id="IPR003000">
    <property type="entry name" value="Sirtuin"/>
</dbReference>
<keyword evidence="3 8" id="KW-0479">Metal-binding</keyword>
<evidence type="ECO:0000256" key="1">
    <source>
        <dbReference type="ARBA" id="ARBA00001947"/>
    </source>
</evidence>
<feature type="compositionally biased region" description="Basic and acidic residues" evidence="9">
    <location>
        <begin position="45"/>
        <end position="62"/>
    </location>
</feature>
<reference evidence="11 12" key="1">
    <citation type="submission" date="2023-08" db="EMBL/GenBank/DDBJ databases">
        <title>A Necator americanus chromosomal reference genome.</title>
        <authorList>
            <person name="Ilik V."/>
            <person name="Petrzelkova K.J."/>
            <person name="Pardy F."/>
            <person name="Fuh T."/>
            <person name="Niatou-Singa F.S."/>
            <person name="Gouil Q."/>
            <person name="Baker L."/>
            <person name="Ritchie M.E."/>
            <person name="Jex A.R."/>
            <person name="Gazzola D."/>
            <person name="Li H."/>
            <person name="Toshio Fujiwara R."/>
            <person name="Zhan B."/>
            <person name="Aroian R.V."/>
            <person name="Pafco B."/>
            <person name="Schwarz E.M."/>
        </authorList>
    </citation>
    <scope>NUCLEOTIDE SEQUENCE [LARGE SCALE GENOMIC DNA]</scope>
    <source>
        <strain evidence="11 12">Aroian</strain>
        <tissue evidence="11">Whole animal</tissue>
    </source>
</reference>
<sequence length="396" mass="44368">MLSSCFVGRLIRGSIGLLRPLYVQNGSLRVFMSDEDSARNRKTGTSREDDNEGKSDDSKAPPKQDLYSRFVESFENALNTVSSTVSSAVKAGAEGHCGSKSKLKTFSLEGIADFIKTERPNNIIVMTGAGISTSAGIPDFRSPGTGLYDNLQKYNLPDPQAVFDISFFHENPEPFFALSKELFPETLKPTPCHYFIKLLNKKGILRRWFTQNIDSLEFLTGVPEDKIVTAHGSHRTSTCLRCHKKYDLQWLTEHLKDKECLVPKCDKCEGVVKPDITFFGENLPKRFFQCAISDFPKCDLLLIMGTSLVVQPFASMVNEVSEEVPRLLINKEEAGRASGFERAVGIQGLCYGLKDNKRDVFWRGSCDDGCRKLAELLDWEHELDALIQEGELKNKV</sequence>
<organism evidence="11 12">
    <name type="scientific">Necator americanus</name>
    <name type="common">Human hookworm</name>
    <dbReference type="NCBI Taxonomy" id="51031"/>
    <lineage>
        <taxon>Eukaryota</taxon>
        <taxon>Metazoa</taxon>
        <taxon>Ecdysozoa</taxon>
        <taxon>Nematoda</taxon>
        <taxon>Chromadorea</taxon>
        <taxon>Rhabditida</taxon>
        <taxon>Rhabditina</taxon>
        <taxon>Rhabditomorpha</taxon>
        <taxon>Strongyloidea</taxon>
        <taxon>Ancylostomatidae</taxon>
        <taxon>Bunostominae</taxon>
        <taxon>Necator</taxon>
    </lineage>
</organism>
<evidence type="ECO:0000256" key="7">
    <source>
        <dbReference type="ARBA" id="ARBA00048905"/>
    </source>
</evidence>
<evidence type="ECO:0000256" key="4">
    <source>
        <dbReference type="ARBA" id="ARBA00022833"/>
    </source>
</evidence>
<keyword evidence="5" id="KW-0520">NAD</keyword>
<dbReference type="Proteomes" id="UP001303046">
    <property type="component" value="Unassembled WGS sequence"/>
</dbReference>
<evidence type="ECO:0000256" key="3">
    <source>
        <dbReference type="ARBA" id="ARBA00022723"/>
    </source>
</evidence>
<feature type="region of interest" description="Disordered" evidence="9">
    <location>
        <begin position="34"/>
        <end position="63"/>
    </location>
</feature>
<comment type="caution">
    <text evidence="11">The sequence shown here is derived from an EMBL/GenBank/DDBJ whole genome shotgun (WGS) entry which is preliminary data.</text>
</comment>
<feature type="binding site" evidence="8">
    <location>
        <position position="242"/>
    </location>
    <ligand>
        <name>Zn(2+)</name>
        <dbReference type="ChEBI" id="CHEBI:29105"/>
    </ligand>
</feature>
<comment type="cofactor">
    <cofactor evidence="1">
        <name>Zn(2+)</name>
        <dbReference type="ChEBI" id="CHEBI:29105"/>
    </cofactor>
</comment>
<dbReference type="Gene3D" id="3.40.50.1220">
    <property type="entry name" value="TPP-binding domain"/>
    <property type="match status" value="1"/>
</dbReference>
<feature type="binding site" evidence="8">
    <location>
        <position position="268"/>
    </location>
    <ligand>
        <name>Zn(2+)</name>
        <dbReference type="ChEBI" id="CHEBI:29105"/>
    </ligand>
</feature>
<evidence type="ECO:0000313" key="11">
    <source>
        <dbReference type="EMBL" id="KAK6738084.1"/>
    </source>
</evidence>
<keyword evidence="12" id="KW-1185">Reference proteome</keyword>
<dbReference type="CDD" id="cd01408">
    <property type="entry name" value="SIRT1"/>
    <property type="match status" value="1"/>
</dbReference>
<dbReference type="InterPro" id="IPR026591">
    <property type="entry name" value="Sirtuin_cat_small_dom_sf"/>
</dbReference>
<name>A0ABR1CI36_NECAM</name>
<dbReference type="InterPro" id="IPR026590">
    <property type="entry name" value="Ssirtuin_cat_dom"/>
</dbReference>
<evidence type="ECO:0000256" key="8">
    <source>
        <dbReference type="PROSITE-ProRule" id="PRU00236"/>
    </source>
</evidence>
<proteinExistence type="predicted"/>